<proteinExistence type="predicted"/>
<sequence>MERNSQNLALRGHVETLDSDSPGNFLATLKLRNVRENPGSVSYLSHDIQNEILSLFANAVRDKIINAIKEAMYFGILFDSNPDIYHTEQLTEVTRYVHFDFETGNATVKETFIKFVELDKKNATGYEEIILRSLEEDNLNFLYCRAQLYDNAAVMSGSITGYKQDCVRKNKKQSSIHQLCQTRT</sequence>
<comment type="caution">
    <text evidence="2">The sequence shown here is derived from an EMBL/GenBank/DDBJ whole genome shotgun (WGS) entry which is preliminary data.</text>
</comment>
<dbReference type="Proteomes" id="UP001634394">
    <property type="component" value="Unassembled WGS sequence"/>
</dbReference>
<accession>A0ABD3UZE5</accession>
<feature type="domain" description="DUF4371" evidence="1">
    <location>
        <begin position="6"/>
        <end position="161"/>
    </location>
</feature>
<evidence type="ECO:0000313" key="3">
    <source>
        <dbReference type="Proteomes" id="UP001634394"/>
    </source>
</evidence>
<dbReference type="AlphaFoldDB" id="A0ABD3UZE5"/>
<protein>
    <recommendedName>
        <fullName evidence="1">DUF4371 domain-containing protein</fullName>
    </recommendedName>
</protein>
<dbReference type="PANTHER" id="PTHR45749">
    <property type="match status" value="1"/>
</dbReference>
<dbReference type="EMBL" id="JBJQND010000014">
    <property type="protein sequence ID" value="KAL3854807.1"/>
    <property type="molecule type" value="Genomic_DNA"/>
</dbReference>
<name>A0ABD3UZE5_SINWO</name>
<keyword evidence="3" id="KW-1185">Reference proteome</keyword>
<organism evidence="2 3">
    <name type="scientific">Sinanodonta woodiana</name>
    <name type="common">Chinese pond mussel</name>
    <name type="synonym">Anodonta woodiana</name>
    <dbReference type="NCBI Taxonomy" id="1069815"/>
    <lineage>
        <taxon>Eukaryota</taxon>
        <taxon>Metazoa</taxon>
        <taxon>Spiralia</taxon>
        <taxon>Lophotrochozoa</taxon>
        <taxon>Mollusca</taxon>
        <taxon>Bivalvia</taxon>
        <taxon>Autobranchia</taxon>
        <taxon>Heteroconchia</taxon>
        <taxon>Palaeoheterodonta</taxon>
        <taxon>Unionida</taxon>
        <taxon>Unionoidea</taxon>
        <taxon>Unionidae</taxon>
        <taxon>Unioninae</taxon>
        <taxon>Sinanodonta</taxon>
    </lineage>
</organism>
<evidence type="ECO:0000313" key="2">
    <source>
        <dbReference type="EMBL" id="KAL3854807.1"/>
    </source>
</evidence>
<dbReference type="Pfam" id="PF14291">
    <property type="entry name" value="DUF4371"/>
    <property type="match status" value="1"/>
</dbReference>
<evidence type="ECO:0000259" key="1">
    <source>
        <dbReference type="Pfam" id="PF14291"/>
    </source>
</evidence>
<dbReference type="InterPro" id="IPR025398">
    <property type="entry name" value="DUF4371"/>
</dbReference>
<gene>
    <name evidence="2" type="ORF">ACJMK2_014055</name>
</gene>
<dbReference type="PANTHER" id="PTHR45749:SF21">
    <property type="entry name" value="DUF4371 DOMAIN-CONTAINING PROTEIN"/>
    <property type="match status" value="1"/>
</dbReference>
<reference evidence="2 3" key="1">
    <citation type="submission" date="2024-11" db="EMBL/GenBank/DDBJ databases">
        <title>Chromosome-level genome assembly of the freshwater bivalve Anodonta woodiana.</title>
        <authorList>
            <person name="Chen X."/>
        </authorList>
    </citation>
    <scope>NUCLEOTIDE SEQUENCE [LARGE SCALE GENOMIC DNA]</scope>
    <source>
        <strain evidence="2">MN2024</strain>
        <tissue evidence="2">Gills</tissue>
    </source>
</reference>